<reference evidence="4" key="1">
    <citation type="journal article" date="2021" name="Antonie Van Leeuwenhoek">
        <title>Draft genome and description of Waterburya agarophytonicola gen. nov. sp. nov. (Pleurocapsales, Cyanobacteria): a seaweed symbiont.</title>
        <authorList>
            <person name="Bonthond G."/>
            <person name="Shalygin S."/>
            <person name="Bayer T."/>
            <person name="Weinberger F."/>
        </authorList>
    </citation>
    <scope>NUCLEOTIDE SEQUENCE</scope>
    <source>
        <strain evidence="4">KI4</strain>
    </source>
</reference>
<dbReference type="Gene3D" id="1.10.287.110">
    <property type="entry name" value="DnaJ domain"/>
    <property type="match status" value="1"/>
</dbReference>
<dbReference type="RefSeq" id="WP_229642226.1">
    <property type="nucleotide sequence ID" value="NZ_JADWDC010000068.1"/>
</dbReference>
<feature type="domain" description="J" evidence="3">
    <location>
        <begin position="6"/>
        <end position="70"/>
    </location>
</feature>
<dbReference type="CDD" id="cd06257">
    <property type="entry name" value="DnaJ"/>
    <property type="match status" value="1"/>
</dbReference>
<dbReference type="AlphaFoldDB" id="A0A964FL30"/>
<gene>
    <name evidence="4" type="ORF">I4641_19355</name>
</gene>
<feature type="transmembrane region" description="Helical" evidence="2">
    <location>
        <begin position="611"/>
        <end position="634"/>
    </location>
</feature>
<dbReference type="SUPFAM" id="SSF46565">
    <property type="entry name" value="Chaperone J-domain"/>
    <property type="match status" value="1"/>
</dbReference>
<keyword evidence="2" id="KW-1133">Transmembrane helix</keyword>
<name>A0A964FL30_9CYAN</name>
<dbReference type="Pfam" id="PF00226">
    <property type="entry name" value="DnaJ"/>
    <property type="match status" value="1"/>
</dbReference>
<comment type="caution">
    <text evidence="4">The sequence shown here is derived from an EMBL/GenBank/DDBJ whole genome shotgun (WGS) entry which is preliminary data.</text>
</comment>
<dbReference type="InterPro" id="IPR044685">
    <property type="entry name" value="CPD1-like"/>
</dbReference>
<evidence type="ECO:0000313" key="4">
    <source>
        <dbReference type="EMBL" id="MCC0179128.1"/>
    </source>
</evidence>
<dbReference type="PROSITE" id="PS50076">
    <property type="entry name" value="DNAJ_2"/>
    <property type="match status" value="1"/>
</dbReference>
<accession>A0A964FL30</accession>
<feature type="compositionally biased region" description="Low complexity" evidence="1">
    <location>
        <begin position="454"/>
        <end position="465"/>
    </location>
</feature>
<feature type="region of interest" description="Disordered" evidence="1">
    <location>
        <begin position="507"/>
        <end position="572"/>
    </location>
</feature>
<dbReference type="EMBL" id="JADWDC010000068">
    <property type="protein sequence ID" value="MCC0179128.1"/>
    <property type="molecule type" value="Genomic_DNA"/>
</dbReference>
<evidence type="ECO:0000259" key="3">
    <source>
        <dbReference type="PROSITE" id="PS50076"/>
    </source>
</evidence>
<proteinExistence type="predicted"/>
<dbReference type="InterPro" id="IPR036869">
    <property type="entry name" value="J_dom_sf"/>
</dbReference>
<dbReference type="PANTHER" id="PTHR33925">
    <property type="entry name" value="PLASTID DIVISION PROTEIN CDP1, CHLOROPLASTIC-RELATED"/>
    <property type="match status" value="1"/>
</dbReference>
<dbReference type="PANTHER" id="PTHR33925:SF1">
    <property type="entry name" value="PROTEIN ACCUMULATION AND REPLICATION OF CHLOROPLASTS 6, CHLOROPLASTIC"/>
    <property type="match status" value="1"/>
</dbReference>
<keyword evidence="2" id="KW-0472">Membrane</keyword>
<dbReference type="Proteomes" id="UP000729733">
    <property type="component" value="Unassembled WGS sequence"/>
</dbReference>
<feature type="compositionally biased region" description="Polar residues" evidence="1">
    <location>
        <begin position="507"/>
        <end position="517"/>
    </location>
</feature>
<dbReference type="InterPro" id="IPR057137">
    <property type="entry name" value="CDP1-like_a_solenoid_2"/>
</dbReference>
<dbReference type="InterPro" id="IPR025344">
    <property type="entry name" value="CDP1-like_IMS"/>
</dbReference>
<dbReference type="InterPro" id="IPR058032">
    <property type="entry name" value="CDP1-like_a_solenoid_1"/>
</dbReference>
<protein>
    <submittedName>
        <fullName evidence="4">DUF4101 domain-containing protein</fullName>
    </submittedName>
</protein>
<keyword evidence="2" id="KW-0812">Transmembrane</keyword>
<evidence type="ECO:0000256" key="2">
    <source>
        <dbReference type="SAM" id="Phobius"/>
    </source>
</evidence>
<keyword evidence="5" id="KW-1185">Reference proteome</keyword>
<organism evidence="4 5">
    <name type="scientific">Waterburya agarophytonicola KI4</name>
    <dbReference type="NCBI Taxonomy" id="2874699"/>
    <lineage>
        <taxon>Bacteria</taxon>
        <taxon>Bacillati</taxon>
        <taxon>Cyanobacteriota</taxon>
        <taxon>Cyanophyceae</taxon>
        <taxon>Pleurocapsales</taxon>
        <taxon>Hyellaceae</taxon>
        <taxon>Waterburya</taxon>
        <taxon>Waterburya agarophytonicola</taxon>
    </lineage>
</organism>
<feature type="region of interest" description="Disordered" evidence="1">
    <location>
        <begin position="453"/>
        <end position="478"/>
    </location>
</feature>
<dbReference type="Pfam" id="PF23468">
    <property type="entry name" value="ARC6"/>
    <property type="match status" value="1"/>
</dbReference>
<sequence>MRIPLDYYRILSVQIKADNEQLEQSYKDRLLQQPRREYNEYAIQSRQALIQTAYQVLSDAEARAEYDAQFLLNMQPVEPLSISEEVREEREEIETNDEENEPTTEAELVIRDRAIVEVPFVNPTIEVLPTQLVGALLIMHELGEYELVLTQGIDYYNSQEFSQFQQRAEEEESIATQENIILALALAYMELGREQWHRQEYETAAMSSQLGIDLLEQENLFPQVKQELELDIYKLRPYRVLELISQNTVGSAPRAMGFGLLQEMLVQRQGIEGKGEDSSGLDFDRFLCFIQQLRTYLTSAEQQQLFDRDTQNDSAIASYLAVYALLGRGFSHKQPELILRAQRKLEYLSEKQDVTWEQAVCSLLLGHTEKAIAKVHLTQDTSKLNQILQHAPGSPDLLPGMCFYSEKWLHEDVLAQFVDLDAIDLTLKEYFGDREVQEYLNKLTPSTVLVTAETTSVPTTPSTSSIEGETNSPPQGIGILSRWRSIFNEKTRSETVVSANQVIQTRSKLNSSGTATLERNLKRSGEVTKPTGKTNKTKAKYRQTTPLNPQHKKPSPSLNSPHQPQSISLPLEPKTRAVPASVIYKAQGKAKQQKMTRKGKKKANSATRLKGWLFIFGLIFGVGAIGFIATKLFLNPSQQKAEAQLAIAISNPAIELPSVKTKSVVAKPKLTITQQSNQAINRWLESKSAAFGKEHQVAKLQDALAEPLLSTWRDRAIAYQEGNFYREYQHQIKMRSAKVDPNNPRKALVEAEVKETAQHYQSGEIDNTQSYDDNLLVRYQLILQNDKWLIQNAEVLETL</sequence>
<dbReference type="Pfam" id="PF25515">
    <property type="entry name" value="Arm_PDR"/>
    <property type="match status" value="1"/>
</dbReference>
<evidence type="ECO:0000256" key="1">
    <source>
        <dbReference type="SAM" id="MobiDB-lite"/>
    </source>
</evidence>
<dbReference type="Pfam" id="PF13355">
    <property type="entry name" value="ARC6-like_IMS"/>
    <property type="match status" value="1"/>
</dbReference>
<feature type="compositionally biased region" description="Polar residues" evidence="1">
    <location>
        <begin position="556"/>
        <end position="568"/>
    </location>
</feature>
<dbReference type="InterPro" id="IPR001623">
    <property type="entry name" value="DnaJ_domain"/>
</dbReference>
<evidence type="ECO:0000313" key="5">
    <source>
        <dbReference type="Proteomes" id="UP000729733"/>
    </source>
</evidence>